<feature type="transmembrane region" description="Helical" evidence="2">
    <location>
        <begin position="133"/>
        <end position="158"/>
    </location>
</feature>
<keyword evidence="2" id="KW-0812">Transmembrane</keyword>
<dbReference type="AlphaFoldDB" id="A0A813HU50"/>
<feature type="region of interest" description="Disordered" evidence="1">
    <location>
        <begin position="181"/>
        <end position="230"/>
    </location>
</feature>
<keyword evidence="2" id="KW-0472">Membrane</keyword>
<dbReference type="Proteomes" id="UP000654075">
    <property type="component" value="Unassembled WGS sequence"/>
</dbReference>
<feature type="transmembrane region" description="Helical" evidence="2">
    <location>
        <begin position="31"/>
        <end position="56"/>
    </location>
</feature>
<keyword evidence="4" id="KW-1185">Reference proteome</keyword>
<feature type="non-terminal residue" evidence="3">
    <location>
        <position position="1"/>
    </location>
</feature>
<protein>
    <submittedName>
        <fullName evidence="3">Uncharacterized protein</fullName>
    </submittedName>
</protein>
<dbReference type="OrthoDB" id="426084at2759"/>
<evidence type="ECO:0000256" key="2">
    <source>
        <dbReference type="SAM" id="Phobius"/>
    </source>
</evidence>
<proteinExistence type="predicted"/>
<evidence type="ECO:0000256" key="1">
    <source>
        <dbReference type="SAM" id="MobiDB-lite"/>
    </source>
</evidence>
<keyword evidence="2" id="KW-1133">Transmembrane helix</keyword>
<evidence type="ECO:0000313" key="3">
    <source>
        <dbReference type="EMBL" id="CAE8640912.1"/>
    </source>
</evidence>
<sequence length="230" mass="24844">RAFGRSLAGPESCSMVPGFARRRKPAATTCLRVAVAAAASWALTAVTSGVVTGWTLPHSLPLDRHSLHSHRSGSLGIAGLQGRSAASRLSKVVRFAAKLEDAPEVGLASADAIRGLAGEAIKAFPNTPAPGDFLSSGVFIIIIPFVIGVFLVYLFAVFKPDVVLSDDQMIELTRLERANEMKRRGAQNDPEDRNEDSNKNRSYRRSKSLKDLRRSKSAAQEMNESNKTNI</sequence>
<name>A0A813HU50_POLGL</name>
<evidence type="ECO:0000313" key="4">
    <source>
        <dbReference type="Proteomes" id="UP000654075"/>
    </source>
</evidence>
<comment type="caution">
    <text evidence="3">The sequence shown here is derived from an EMBL/GenBank/DDBJ whole genome shotgun (WGS) entry which is preliminary data.</text>
</comment>
<reference evidence="3" key="1">
    <citation type="submission" date="2021-02" db="EMBL/GenBank/DDBJ databases">
        <authorList>
            <person name="Dougan E. K."/>
            <person name="Rhodes N."/>
            <person name="Thang M."/>
            <person name="Chan C."/>
        </authorList>
    </citation>
    <scope>NUCLEOTIDE SEQUENCE</scope>
</reference>
<organism evidence="3 4">
    <name type="scientific">Polarella glacialis</name>
    <name type="common">Dinoflagellate</name>
    <dbReference type="NCBI Taxonomy" id="89957"/>
    <lineage>
        <taxon>Eukaryota</taxon>
        <taxon>Sar</taxon>
        <taxon>Alveolata</taxon>
        <taxon>Dinophyceae</taxon>
        <taxon>Suessiales</taxon>
        <taxon>Suessiaceae</taxon>
        <taxon>Polarella</taxon>
    </lineage>
</organism>
<dbReference type="EMBL" id="CAJNNV010032739">
    <property type="protein sequence ID" value="CAE8640912.1"/>
    <property type="molecule type" value="Genomic_DNA"/>
</dbReference>
<accession>A0A813HU50</accession>
<gene>
    <name evidence="3" type="ORF">PGLA1383_LOCUS55640</name>
</gene>
<feature type="compositionally biased region" description="Polar residues" evidence="1">
    <location>
        <begin position="218"/>
        <end position="230"/>
    </location>
</feature>